<dbReference type="OrthoDB" id="10338638at2759"/>
<organism evidence="1 2">
    <name type="scientific">Aspergillus steynii IBT 23096</name>
    <dbReference type="NCBI Taxonomy" id="1392250"/>
    <lineage>
        <taxon>Eukaryota</taxon>
        <taxon>Fungi</taxon>
        <taxon>Dikarya</taxon>
        <taxon>Ascomycota</taxon>
        <taxon>Pezizomycotina</taxon>
        <taxon>Eurotiomycetes</taxon>
        <taxon>Eurotiomycetidae</taxon>
        <taxon>Eurotiales</taxon>
        <taxon>Aspergillaceae</taxon>
        <taxon>Aspergillus</taxon>
        <taxon>Aspergillus subgen. Circumdati</taxon>
    </lineage>
</organism>
<protein>
    <submittedName>
        <fullName evidence="1">Uncharacterized protein</fullName>
    </submittedName>
</protein>
<dbReference type="RefSeq" id="XP_024703484.1">
    <property type="nucleotide sequence ID" value="XM_024853383.1"/>
</dbReference>
<dbReference type="AlphaFoldDB" id="A0A2I2G5M7"/>
<evidence type="ECO:0000313" key="2">
    <source>
        <dbReference type="Proteomes" id="UP000234275"/>
    </source>
</evidence>
<dbReference type="VEuPathDB" id="FungiDB:P170DRAFT_476825"/>
<proteinExistence type="predicted"/>
<accession>A0A2I2G5M7</accession>
<reference evidence="1 2" key="1">
    <citation type="submission" date="2016-12" db="EMBL/GenBank/DDBJ databases">
        <title>The genomes of Aspergillus section Nigri reveals drivers in fungal speciation.</title>
        <authorList>
            <consortium name="DOE Joint Genome Institute"/>
            <person name="Vesth T.C."/>
            <person name="Nybo J."/>
            <person name="Theobald S."/>
            <person name="Brandl J."/>
            <person name="Frisvad J.C."/>
            <person name="Nielsen K.F."/>
            <person name="Lyhne E.K."/>
            <person name="Kogle M.E."/>
            <person name="Kuo A."/>
            <person name="Riley R."/>
            <person name="Clum A."/>
            <person name="Nolan M."/>
            <person name="Lipzen A."/>
            <person name="Salamov A."/>
            <person name="Henrissat B."/>
            <person name="Wiebenga A."/>
            <person name="De Vries R.P."/>
            <person name="Grigoriev I.V."/>
            <person name="Mortensen U.H."/>
            <person name="Andersen M.R."/>
            <person name="Baker S.E."/>
        </authorList>
    </citation>
    <scope>NUCLEOTIDE SEQUENCE [LARGE SCALE GENOMIC DNA]</scope>
    <source>
        <strain evidence="1 2">IBT 23096</strain>
    </source>
</reference>
<gene>
    <name evidence="1" type="ORF">P170DRAFT_476825</name>
</gene>
<sequence length="201" mass="22525">MPALLDLDIQFDDGFTLNEEPLKNWDCTVLVDFTALPSLSRLGLEHLHLGNMIFCGHPDSLRTFEVNLSKGELSDILSIIGIRLEQLIVGWSHVTCQALTVDLLSLKKVHLKDSSGIFPFLLENELPALEEIILETPFQGEFGGFDFRRAFSDDNKARPDVMQWTKNNGSLASFFHLGKQIPCGDSSDSYSLVDQILWTAK</sequence>
<dbReference type="EMBL" id="MSFO01000005">
    <property type="protein sequence ID" value="PLB48182.1"/>
    <property type="molecule type" value="Genomic_DNA"/>
</dbReference>
<comment type="caution">
    <text evidence="1">The sequence shown here is derived from an EMBL/GenBank/DDBJ whole genome shotgun (WGS) entry which is preliminary data.</text>
</comment>
<dbReference type="Proteomes" id="UP000234275">
    <property type="component" value="Unassembled WGS sequence"/>
</dbReference>
<name>A0A2I2G5M7_9EURO</name>
<keyword evidence="2" id="KW-1185">Reference proteome</keyword>
<evidence type="ECO:0000313" key="1">
    <source>
        <dbReference type="EMBL" id="PLB48182.1"/>
    </source>
</evidence>
<dbReference type="GeneID" id="36561081"/>